<protein>
    <submittedName>
        <fullName evidence="2">Uncharacterized protein</fullName>
    </submittedName>
</protein>
<evidence type="ECO:0000313" key="3">
    <source>
        <dbReference type="Proteomes" id="UP000762676"/>
    </source>
</evidence>
<sequence>MQSIHFFMGSDPETDLDLGNLSEKSRKCPTNQSFAELEGDSPCIPHTIPNHINALACVEPWKHGKQVNGSQLFAQSSTELSFFNLSTILALLNDKNRYLKKKIMVLDVVVVVVIVVVVVAAALVVAVEAVVVVVVVVV</sequence>
<name>A0AAV4IU24_9GAST</name>
<feature type="transmembrane region" description="Helical" evidence="1">
    <location>
        <begin position="104"/>
        <end position="137"/>
    </location>
</feature>
<comment type="caution">
    <text evidence="2">The sequence shown here is derived from an EMBL/GenBank/DDBJ whole genome shotgun (WGS) entry which is preliminary data.</text>
</comment>
<keyword evidence="1" id="KW-1133">Transmembrane helix</keyword>
<reference evidence="2 3" key="1">
    <citation type="journal article" date="2021" name="Elife">
        <title>Chloroplast acquisition without the gene transfer in kleptoplastic sea slugs, Plakobranchus ocellatus.</title>
        <authorList>
            <person name="Maeda T."/>
            <person name="Takahashi S."/>
            <person name="Yoshida T."/>
            <person name="Shimamura S."/>
            <person name="Takaki Y."/>
            <person name="Nagai Y."/>
            <person name="Toyoda A."/>
            <person name="Suzuki Y."/>
            <person name="Arimoto A."/>
            <person name="Ishii H."/>
            <person name="Satoh N."/>
            <person name="Nishiyama T."/>
            <person name="Hasebe M."/>
            <person name="Maruyama T."/>
            <person name="Minagawa J."/>
            <person name="Obokata J."/>
            <person name="Shigenobu S."/>
        </authorList>
    </citation>
    <scope>NUCLEOTIDE SEQUENCE [LARGE SCALE GENOMIC DNA]</scope>
</reference>
<proteinExistence type="predicted"/>
<dbReference type="EMBL" id="BMAT01013454">
    <property type="protein sequence ID" value="GFS13288.1"/>
    <property type="molecule type" value="Genomic_DNA"/>
</dbReference>
<keyword evidence="1" id="KW-0812">Transmembrane</keyword>
<accession>A0AAV4IU24</accession>
<organism evidence="2 3">
    <name type="scientific">Elysia marginata</name>
    <dbReference type="NCBI Taxonomy" id="1093978"/>
    <lineage>
        <taxon>Eukaryota</taxon>
        <taxon>Metazoa</taxon>
        <taxon>Spiralia</taxon>
        <taxon>Lophotrochozoa</taxon>
        <taxon>Mollusca</taxon>
        <taxon>Gastropoda</taxon>
        <taxon>Heterobranchia</taxon>
        <taxon>Euthyneura</taxon>
        <taxon>Panpulmonata</taxon>
        <taxon>Sacoglossa</taxon>
        <taxon>Placobranchoidea</taxon>
        <taxon>Plakobranchidae</taxon>
        <taxon>Elysia</taxon>
    </lineage>
</organism>
<dbReference type="Proteomes" id="UP000762676">
    <property type="component" value="Unassembled WGS sequence"/>
</dbReference>
<evidence type="ECO:0000313" key="2">
    <source>
        <dbReference type="EMBL" id="GFS13288.1"/>
    </source>
</evidence>
<evidence type="ECO:0000256" key="1">
    <source>
        <dbReference type="SAM" id="Phobius"/>
    </source>
</evidence>
<keyword evidence="1" id="KW-0472">Membrane</keyword>
<dbReference type="AlphaFoldDB" id="A0AAV4IU24"/>
<gene>
    <name evidence="2" type="ORF">ElyMa_006717900</name>
</gene>
<keyword evidence="3" id="KW-1185">Reference proteome</keyword>